<evidence type="ECO:0000256" key="1">
    <source>
        <dbReference type="SAM" id="Phobius"/>
    </source>
</evidence>
<evidence type="ECO:0000313" key="3">
    <source>
        <dbReference type="EMBL" id="KDE41197.1"/>
    </source>
</evidence>
<keyword evidence="1" id="KW-0472">Membrane</keyword>
<dbReference type="InterPro" id="IPR013024">
    <property type="entry name" value="GGCT-like"/>
</dbReference>
<dbReference type="Pfam" id="PF06094">
    <property type="entry name" value="GGACT"/>
    <property type="match status" value="1"/>
</dbReference>
<keyword evidence="4" id="KW-1185">Reference proteome</keyword>
<keyword evidence="1" id="KW-0812">Transmembrane</keyword>
<dbReference type="EMBL" id="JMSZ01000007">
    <property type="protein sequence ID" value="KDE41197.1"/>
    <property type="molecule type" value="Genomic_DNA"/>
</dbReference>
<proteinExistence type="predicted"/>
<dbReference type="Proteomes" id="UP000027318">
    <property type="component" value="Unassembled WGS sequence"/>
</dbReference>
<reference evidence="3 4" key="1">
    <citation type="journal article" date="2005" name="Int. J. Syst. Evol. Microbiol.">
        <title>Nitrincola lacisaponensis gen. nov., sp. nov., a novel alkaliphilic bacterium isolated from an alkaline, saline lake.</title>
        <authorList>
            <person name="Dimitriu P.A."/>
            <person name="Shukla S.K."/>
            <person name="Conradt J."/>
            <person name="Marquez M.C."/>
            <person name="Ventosa A."/>
            <person name="Maglia A."/>
            <person name="Peyton B.M."/>
            <person name="Pinkart H.C."/>
            <person name="Mormile M.R."/>
        </authorList>
    </citation>
    <scope>NUCLEOTIDE SEQUENCE [LARGE SCALE GENOMIC DNA]</scope>
    <source>
        <strain evidence="3 4">4CA</strain>
    </source>
</reference>
<name>A0A063YA37_9GAMM</name>
<evidence type="ECO:0000259" key="2">
    <source>
        <dbReference type="Pfam" id="PF06094"/>
    </source>
</evidence>
<dbReference type="OrthoDB" id="7852375at2"/>
<evidence type="ECO:0000313" key="4">
    <source>
        <dbReference type="Proteomes" id="UP000027318"/>
    </source>
</evidence>
<accession>A0A063YA37</accession>
<feature type="domain" description="Gamma-glutamylcyclotransferase AIG2-like" evidence="2">
    <location>
        <begin position="53"/>
        <end position="139"/>
    </location>
</feature>
<dbReference type="InterPro" id="IPR009288">
    <property type="entry name" value="AIG2-like_dom"/>
</dbReference>
<dbReference type="Gene3D" id="3.10.490.10">
    <property type="entry name" value="Gamma-glutamyl cyclotransferase-like"/>
    <property type="match status" value="1"/>
</dbReference>
<dbReference type="RefSeq" id="WP_051632459.1">
    <property type="nucleotide sequence ID" value="NZ_JMSZ01000007.1"/>
</dbReference>
<comment type="caution">
    <text evidence="3">The sequence shown here is derived from an EMBL/GenBank/DDBJ whole genome shotgun (WGS) entry which is preliminary data.</text>
</comment>
<dbReference type="AlphaFoldDB" id="A0A063YA37"/>
<dbReference type="CDD" id="cd06661">
    <property type="entry name" value="GGCT_like"/>
    <property type="match status" value="1"/>
</dbReference>
<dbReference type="STRING" id="267850.ADINL_0270"/>
<gene>
    <name evidence="3" type="ORF">ADINL_0270</name>
</gene>
<dbReference type="InterPro" id="IPR036568">
    <property type="entry name" value="GGCT-like_sf"/>
</dbReference>
<feature type="transmembrane region" description="Helical" evidence="1">
    <location>
        <begin position="12"/>
        <end position="31"/>
    </location>
</feature>
<protein>
    <recommendedName>
        <fullName evidence="2">Gamma-glutamylcyclotransferase AIG2-like domain-containing protein</fullName>
    </recommendedName>
</protein>
<dbReference type="SUPFAM" id="SSF110857">
    <property type="entry name" value="Gamma-glutamyl cyclotransferase-like"/>
    <property type="match status" value="1"/>
</dbReference>
<organism evidence="3 4">
    <name type="scientific">Nitrincola lacisaponensis</name>
    <dbReference type="NCBI Taxonomy" id="267850"/>
    <lineage>
        <taxon>Bacteria</taxon>
        <taxon>Pseudomonadati</taxon>
        <taxon>Pseudomonadota</taxon>
        <taxon>Gammaproteobacteria</taxon>
        <taxon>Oceanospirillales</taxon>
        <taxon>Oceanospirillaceae</taxon>
        <taxon>Nitrincola</taxon>
    </lineage>
</organism>
<sequence length="142" mass="16452">MIKQYFPGLRGWLALFSGLTGLCLLVVWFNWFSPYGYTPPDDLPVIEERSHQVFAFGTLKSPWVRWLVMGRAGTAEQASLPGKRREGLNIVPDPEAVTEGYVFEVSARELARLDHYERLGVRYERVKMSLDDGREVWVYRRL</sequence>
<keyword evidence="1" id="KW-1133">Transmembrane helix</keyword>